<dbReference type="KEGG" id="cdiv:CPM_0177"/>
<evidence type="ECO:0000259" key="2">
    <source>
        <dbReference type="Pfam" id="PF00857"/>
    </source>
</evidence>
<evidence type="ECO:0000313" key="6">
    <source>
        <dbReference type="Proteomes" id="UP000195607"/>
    </source>
</evidence>
<gene>
    <name evidence="4" type="ORF">CPM_0177</name>
    <name evidence="3" type="ORF">CSP5_0211</name>
</gene>
<dbReference type="STRING" id="1673428.CPM_0177"/>
<evidence type="ECO:0000256" key="1">
    <source>
        <dbReference type="ARBA" id="ARBA00022801"/>
    </source>
</evidence>
<feature type="domain" description="Isochorismatase-like" evidence="2">
    <location>
        <begin position="19"/>
        <end position="183"/>
    </location>
</feature>
<dbReference type="GO" id="GO:0016787">
    <property type="term" value="F:hydrolase activity"/>
    <property type="evidence" value="ECO:0007669"/>
    <property type="project" value="UniProtKB-KW"/>
</dbReference>
<organism evidence="3 6">
    <name type="scientific">Cuniculiplasma divulgatum</name>
    <dbReference type="NCBI Taxonomy" id="1673428"/>
    <lineage>
        <taxon>Archaea</taxon>
        <taxon>Methanobacteriati</taxon>
        <taxon>Thermoplasmatota</taxon>
        <taxon>Thermoplasmata</taxon>
        <taxon>Thermoplasmatales</taxon>
        <taxon>Cuniculiplasmataceae</taxon>
        <taxon>Cuniculiplasma</taxon>
    </lineage>
</organism>
<dbReference type="RefSeq" id="WP_021789316.1">
    <property type="nucleotide sequence ID" value="NZ_LT671858.1"/>
</dbReference>
<reference evidence="3 6" key="1">
    <citation type="submission" date="2016-04" db="EMBL/GenBank/DDBJ databases">
        <authorList>
            <person name="Evans L.H."/>
            <person name="Alamgir A."/>
            <person name="Owens N."/>
            <person name="Weber N.D."/>
            <person name="Virtaneva K."/>
            <person name="Barbian K."/>
            <person name="Babar A."/>
            <person name="Rosenke K."/>
        </authorList>
    </citation>
    <scope>NUCLEOTIDE SEQUENCE [LARGE SCALE GENOMIC DNA]</scope>
    <source>
        <strain evidence="3">S5</strain>
        <strain evidence="6">S5(T) (JCM 30642 \VKM B-2941)</strain>
    </source>
</reference>
<dbReference type="Proteomes" id="UP000187822">
    <property type="component" value="Chromosome I"/>
</dbReference>
<dbReference type="PANTHER" id="PTHR43540">
    <property type="entry name" value="PEROXYUREIDOACRYLATE/UREIDOACRYLATE AMIDOHYDROLASE-RELATED"/>
    <property type="match status" value="1"/>
</dbReference>
<keyword evidence="1" id="KW-0378">Hydrolase</keyword>
<sequence>MVKGEIYKDIRGVVKPEHSALIIWDVQNMLVGRIFNKEEFIKNNTELIKRAHELEIPVIFTKITPLPEKFESAPRLARGGFPKEMDKSMFELTIKPEDSDIVLNKNTASIFIGTNFEMMMRNAGIETLIYTGIATEIGVESSVRDGSNRGFYNVVIKDAVSSGNREAHERSLKNMELMFNVISKDELLNLWK</sequence>
<evidence type="ECO:0000313" key="5">
    <source>
        <dbReference type="Proteomes" id="UP000187822"/>
    </source>
</evidence>
<evidence type="ECO:0000313" key="3">
    <source>
        <dbReference type="EMBL" id="SIM34898.1"/>
    </source>
</evidence>
<dbReference type="EMBL" id="LT671858">
    <property type="protein sequence ID" value="SIM34898.1"/>
    <property type="molecule type" value="Genomic_DNA"/>
</dbReference>
<dbReference type="Pfam" id="PF00857">
    <property type="entry name" value="Isochorismatase"/>
    <property type="match status" value="1"/>
</dbReference>
<evidence type="ECO:0000313" key="4">
    <source>
        <dbReference type="EMBL" id="SJK84071.1"/>
    </source>
</evidence>
<protein>
    <submittedName>
        <fullName evidence="3">Isochorismatase family protein</fullName>
    </submittedName>
</protein>
<keyword evidence="5" id="KW-1185">Reference proteome</keyword>
<dbReference type="PANTHER" id="PTHR43540:SF6">
    <property type="entry name" value="ISOCHORISMATASE-LIKE DOMAIN-CONTAINING PROTEIN"/>
    <property type="match status" value="1"/>
</dbReference>
<dbReference type="Gene3D" id="3.40.50.850">
    <property type="entry name" value="Isochorismatase-like"/>
    <property type="match status" value="1"/>
</dbReference>
<proteinExistence type="predicted"/>
<dbReference type="CDD" id="cd00431">
    <property type="entry name" value="cysteine_hydrolases"/>
    <property type="match status" value="1"/>
</dbReference>
<dbReference type="EMBL" id="LT719092">
    <property type="protein sequence ID" value="SJK84071.1"/>
    <property type="molecule type" value="Genomic_DNA"/>
</dbReference>
<dbReference type="InterPro" id="IPR000868">
    <property type="entry name" value="Isochorismatase-like_dom"/>
</dbReference>
<dbReference type="Proteomes" id="UP000195607">
    <property type="component" value="Chromosome I"/>
</dbReference>
<reference evidence="5" key="2">
    <citation type="submission" date="2016-06" db="EMBL/GenBank/DDBJ databases">
        <authorList>
            <person name="Toshchakov V.S."/>
        </authorList>
    </citation>
    <scope>NUCLEOTIDE SEQUENCE [LARGE SCALE GENOMIC DNA]</scope>
    <source>
        <strain>PM4 (JCM 30641</strain>
        <strain evidence="5">\VKM B-2940)</strain>
    </source>
</reference>
<dbReference type="OrthoDB" id="9194at2157"/>
<dbReference type="InterPro" id="IPR036380">
    <property type="entry name" value="Isochorismatase-like_sf"/>
</dbReference>
<dbReference type="AlphaFoldDB" id="A0A1N5SFZ5"/>
<reference evidence="4" key="3">
    <citation type="submission" date="2016-06" db="EMBL/GenBank/DDBJ databases">
        <authorList>
            <person name="Olsen C.W."/>
            <person name="Carey S."/>
            <person name="Hinshaw L."/>
            <person name="Karasin A.I."/>
        </authorList>
    </citation>
    <scope>NUCLEOTIDE SEQUENCE [LARGE SCALE GENOMIC DNA]</scope>
    <source>
        <strain evidence="4">PM4</strain>
    </source>
</reference>
<accession>A0A1N5SFZ5</accession>
<name>A0A1N5SFZ5_9ARCH</name>
<dbReference type="GeneID" id="41587515"/>
<dbReference type="InterPro" id="IPR050272">
    <property type="entry name" value="Isochorismatase-like_hydrls"/>
</dbReference>
<dbReference type="SUPFAM" id="SSF52499">
    <property type="entry name" value="Isochorismatase-like hydrolases"/>
    <property type="match status" value="1"/>
</dbReference>